<evidence type="ECO:0000259" key="2">
    <source>
        <dbReference type="Pfam" id="PF02037"/>
    </source>
</evidence>
<accession>A0A1Y1YY25</accession>
<feature type="domain" description="DUF7626" evidence="3">
    <location>
        <begin position="168"/>
        <end position="220"/>
    </location>
</feature>
<dbReference type="InterPro" id="IPR003034">
    <property type="entry name" value="SAP_dom"/>
</dbReference>
<dbReference type="InterPro" id="IPR056043">
    <property type="entry name" value="DUF7626"/>
</dbReference>
<evidence type="ECO:0000313" key="5">
    <source>
        <dbReference type="Proteomes" id="UP000193144"/>
    </source>
</evidence>
<dbReference type="Proteomes" id="UP000193144">
    <property type="component" value="Unassembled WGS sequence"/>
</dbReference>
<feature type="region of interest" description="Disordered" evidence="1">
    <location>
        <begin position="341"/>
        <end position="363"/>
    </location>
</feature>
<dbReference type="Pfam" id="PF02037">
    <property type="entry name" value="SAP"/>
    <property type="match status" value="1"/>
</dbReference>
<dbReference type="EMBL" id="MCFA01000152">
    <property type="protein sequence ID" value="ORY02933.1"/>
    <property type="molecule type" value="Genomic_DNA"/>
</dbReference>
<sequence length="556" mass="63700">MAYHQSADPGGDGPGNLLFPEDIEDGTPARYAPTPTKNQKTTMMEGFDEDESDNSEPRGFDDAQASDGDAGGSGLFDNDDYHAPREPAEDKILYERTVTYGEKAALRTQYNEDNVFLLGESQKALGTSSVKAPPVPRKMLQPNFGRPLVKEGQGKFLPAYAKRISVILDDDDELMMNMRELGYTDQQIQDKLKAENRTRYDKKSIACRIQRIKEAQAYHVEFLLKEGYKEWTMEEDKLLMNAYELADFDVENEIEWVRARRFRKVADTMRKLNKDAMFTEKACKDRYQALIAGTASIPIDEDEPENQVVRRMEMEKYREEREYIRQKERIEKEEAEQAKLRAKTAEREGVEQRKEAMARKKAAAEQEKAERVAEREAARQAKIQKMQDEKDARLKEAERVKAEKLAKENAAKARKEKMNPHTPVKVNRVDEFKKITEETPDPRRVLSLDDLKTLCTKRKLPVDGDDMEELVKRLREADNKLKLNDLKLLNRSRGLNTAANKCHMIYQLATLEAQGCPSYKDAAVNKGSSMRAGKSVEEPIDLQDGAEDTEEERTHN</sequence>
<feature type="region of interest" description="Disordered" evidence="1">
    <location>
        <begin position="523"/>
        <end position="556"/>
    </location>
</feature>
<organism evidence="4 5">
    <name type="scientific">Clohesyomyces aquaticus</name>
    <dbReference type="NCBI Taxonomy" id="1231657"/>
    <lineage>
        <taxon>Eukaryota</taxon>
        <taxon>Fungi</taxon>
        <taxon>Dikarya</taxon>
        <taxon>Ascomycota</taxon>
        <taxon>Pezizomycotina</taxon>
        <taxon>Dothideomycetes</taxon>
        <taxon>Pleosporomycetidae</taxon>
        <taxon>Pleosporales</taxon>
        <taxon>Lindgomycetaceae</taxon>
        <taxon>Clohesyomyces</taxon>
    </lineage>
</organism>
<dbReference type="Pfam" id="PF24625">
    <property type="entry name" value="DUF7626"/>
    <property type="match status" value="1"/>
</dbReference>
<evidence type="ECO:0000313" key="4">
    <source>
        <dbReference type="EMBL" id="ORY02933.1"/>
    </source>
</evidence>
<dbReference type="AlphaFoldDB" id="A0A1Y1YY25"/>
<keyword evidence="5" id="KW-1185">Reference proteome</keyword>
<evidence type="ECO:0000259" key="3">
    <source>
        <dbReference type="Pfam" id="PF24625"/>
    </source>
</evidence>
<proteinExistence type="predicted"/>
<dbReference type="OrthoDB" id="5321209at2759"/>
<comment type="caution">
    <text evidence="4">The sequence shown here is derived from an EMBL/GenBank/DDBJ whole genome shotgun (WGS) entry which is preliminary data.</text>
</comment>
<feature type="domain" description="SAP" evidence="2">
    <location>
        <begin position="446"/>
        <end position="478"/>
    </location>
</feature>
<feature type="compositionally biased region" description="Acidic residues" evidence="1">
    <location>
        <begin position="538"/>
        <end position="556"/>
    </location>
</feature>
<name>A0A1Y1YY25_9PLEO</name>
<feature type="region of interest" description="Disordered" evidence="1">
    <location>
        <begin position="1"/>
        <end position="87"/>
    </location>
</feature>
<evidence type="ECO:0008006" key="6">
    <source>
        <dbReference type="Google" id="ProtNLM"/>
    </source>
</evidence>
<evidence type="ECO:0000256" key="1">
    <source>
        <dbReference type="SAM" id="MobiDB-lite"/>
    </source>
</evidence>
<gene>
    <name evidence="4" type="ORF">BCR34DRAFT_667558</name>
</gene>
<reference evidence="4 5" key="1">
    <citation type="submission" date="2016-07" db="EMBL/GenBank/DDBJ databases">
        <title>Pervasive Adenine N6-methylation of Active Genes in Fungi.</title>
        <authorList>
            <consortium name="DOE Joint Genome Institute"/>
            <person name="Mondo S.J."/>
            <person name="Dannebaum R.O."/>
            <person name="Kuo R.C."/>
            <person name="Labutti K."/>
            <person name="Haridas S."/>
            <person name="Kuo A."/>
            <person name="Salamov A."/>
            <person name="Ahrendt S.R."/>
            <person name="Lipzen A."/>
            <person name="Sullivan W."/>
            <person name="Andreopoulos W.B."/>
            <person name="Clum A."/>
            <person name="Lindquist E."/>
            <person name="Daum C."/>
            <person name="Ramamoorthy G.K."/>
            <person name="Gryganskyi A."/>
            <person name="Culley D."/>
            <person name="Magnuson J.K."/>
            <person name="James T.Y."/>
            <person name="O'Malley M.A."/>
            <person name="Stajich J.E."/>
            <person name="Spatafora J.W."/>
            <person name="Visel A."/>
            <person name="Grigoriev I.V."/>
        </authorList>
    </citation>
    <scope>NUCLEOTIDE SEQUENCE [LARGE SCALE GENOMIC DNA]</scope>
    <source>
        <strain evidence="4 5">CBS 115471</strain>
    </source>
</reference>
<protein>
    <recommendedName>
        <fullName evidence="6">Myb-like domain-containing protein</fullName>
    </recommendedName>
</protein>